<dbReference type="GO" id="GO:0005680">
    <property type="term" value="C:anaphase-promoting complex"/>
    <property type="evidence" value="ECO:0007669"/>
    <property type="project" value="InterPro"/>
</dbReference>
<organism evidence="7 8">
    <name type="scientific">Trifolium pratense</name>
    <name type="common">Red clover</name>
    <dbReference type="NCBI Taxonomy" id="57577"/>
    <lineage>
        <taxon>Eukaryota</taxon>
        <taxon>Viridiplantae</taxon>
        <taxon>Streptophyta</taxon>
        <taxon>Embryophyta</taxon>
        <taxon>Tracheophyta</taxon>
        <taxon>Spermatophyta</taxon>
        <taxon>Magnoliopsida</taxon>
        <taxon>eudicotyledons</taxon>
        <taxon>Gunneridae</taxon>
        <taxon>Pentapetalae</taxon>
        <taxon>rosids</taxon>
        <taxon>fabids</taxon>
        <taxon>Fabales</taxon>
        <taxon>Fabaceae</taxon>
        <taxon>Papilionoideae</taxon>
        <taxon>50 kb inversion clade</taxon>
        <taxon>NPAAA clade</taxon>
        <taxon>Hologalegina</taxon>
        <taxon>IRL clade</taxon>
        <taxon>Trifolieae</taxon>
        <taxon>Trifolium</taxon>
    </lineage>
</organism>
<proteinExistence type="predicted"/>
<dbReference type="Proteomes" id="UP000236291">
    <property type="component" value="Unassembled WGS sequence"/>
</dbReference>
<evidence type="ECO:0000256" key="2">
    <source>
        <dbReference type="ARBA" id="ARBA00022618"/>
    </source>
</evidence>
<dbReference type="EMBL" id="ASHM01006211">
    <property type="protein sequence ID" value="PNY13619.1"/>
    <property type="molecule type" value="Genomic_DNA"/>
</dbReference>
<dbReference type="GO" id="GO:0031145">
    <property type="term" value="P:anaphase-promoting complex-dependent catabolic process"/>
    <property type="evidence" value="ECO:0007669"/>
    <property type="project" value="InterPro"/>
</dbReference>
<dbReference type="AlphaFoldDB" id="A0A2K3PEA8"/>
<keyword evidence="3" id="KW-0498">Mitosis</keyword>
<protein>
    <recommendedName>
        <fullName evidence="1">Anaphase-promoting complex subunit 4</fullName>
    </recommendedName>
</protein>
<keyword evidence="5" id="KW-0131">Cell cycle</keyword>
<evidence type="ECO:0000313" key="8">
    <source>
        <dbReference type="Proteomes" id="UP000236291"/>
    </source>
</evidence>
<keyword evidence="4" id="KW-0833">Ubl conjugation pathway</keyword>
<dbReference type="InterPro" id="IPR024789">
    <property type="entry name" value="APC4"/>
</dbReference>
<evidence type="ECO:0000259" key="6">
    <source>
        <dbReference type="Pfam" id="PF12896"/>
    </source>
</evidence>
<dbReference type="Pfam" id="PF12896">
    <property type="entry name" value="ANAPC4"/>
    <property type="match status" value="1"/>
</dbReference>
<evidence type="ECO:0000256" key="3">
    <source>
        <dbReference type="ARBA" id="ARBA00022776"/>
    </source>
</evidence>
<gene>
    <name evidence="7" type="ORF">L195_g010277</name>
</gene>
<evidence type="ECO:0000256" key="4">
    <source>
        <dbReference type="ARBA" id="ARBA00022786"/>
    </source>
</evidence>
<dbReference type="GO" id="GO:0034399">
    <property type="term" value="C:nuclear periphery"/>
    <property type="evidence" value="ECO:0007669"/>
    <property type="project" value="TreeGrafter"/>
</dbReference>
<dbReference type="STRING" id="57577.A0A2K3PEA8"/>
<dbReference type="GO" id="GO:0070979">
    <property type="term" value="P:protein K11-linked ubiquitination"/>
    <property type="evidence" value="ECO:0007669"/>
    <property type="project" value="TreeGrafter"/>
</dbReference>
<evidence type="ECO:0000256" key="1">
    <source>
        <dbReference type="ARBA" id="ARBA00016067"/>
    </source>
</evidence>
<reference evidence="7 8" key="2">
    <citation type="journal article" date="2017" name="Front. Plant Sci.">
        <title>Gene Classification and Mining of Molecular Markers Useful in Red Clover (Trifolium pratense) Breeding.</title>
        <authorList>
            <person name="Istvanek J."/>
            <person name="Dluhosova J."/>
            <person name="Dluhos P."/>
            <person name="Patkova L."/>
            <person name="Nedelnik J."/>
            <person name="Repkova J."/>
        </authorList>
    </citation>
    <scope>NUCLEOTIDE SEQUENCE [LARGE SCALE GENOMIC DNA]</scope>
    <source>
        <strain evidence="8">cv. Tatra</strain>
        <tissue evidence="7">Young leaves</tissue>
    </source>
</reference>
<dbReference type="PANTHER" id="PTHR13260:SF0">
    <property type="entry name" value="ANAPHASE-PROMOTING COMPLEX SUBUNIT 4"/>
    <property type="match status" value="1"/>
</dbReference>
<keyword evidence="2" id="KW-0132">Cell division</keyword>
<dbReference type="PANTHER" id="PTHR13260">
    <property type="entry name" value="ANAPHASE PROMOTING COMPLEX SUBUNIT 4 APC4"/>
    <property type="match status" value="1"/>
</dbReference>
<accession>A0A2K3PEA8</accession>
<sequence length="351" mass="39363">MGELRGLSRWRARYHGIGLDEPLISNATEKAGMLLVQVERFMRVLSSVLQQCLYEQDPVKQLLEISETDYDVEIDLETAERVRELVQFGGFSDTEYLRRNLAKEFQQLELSFKEAFQMPFTTISRKILCEDLLPLFPLPSLPQASSSSSSSSSSLTRIPTSISYYEDSSRASSSHYTGQHQVIDYLSFQVPDESFSDIENCICIVRGFMHNSDCLKKGYSSLEAVLLCVPVDYKCVDLSLYKDSQLVLLLNKDNNTSESAGDGCMMILEASDLPYVSLSRSAFVDVWRLQELKESAAILHIGDEKARTIPHCVIAPLAVSASRGVACVFAARKRALVYILEEDEDEVSDAE</sequence>
<feature type="domain" description="Anaphase-promoting complex subunit 4 long" evidence="6">
    <location>
        <begin position="2"/>
        <end position="52"/>
    </location>
</feature>
<evidence type="ECO:0000256" key="5">
    <source>
        <dbReference type="ARBA" id="ARBA00023306"/>
    </source>
</evidence>
<dbReference type="ExpressionAtlas" id="A0A2K3PEA8">
    <property type="expression patterns" value="baseline"/>
</dbReference>
<comment type="caution">
    <text evidence="7">The sequence shown here is derived from an EMBL/GenBank/DDBJ whole genome shotgun (WGS) entry which is preliminary data.</text>
</comment>
<dbReference type="GO" id="GO:0051301">
    <property type="term" value="P:cell division"/>
    <property type="evidence" value="ECO:0007669"/>
    <property type="project" value="UniProtKB-KW"/>
</dbReference>
<dbReference type="InterPro" id="IPR024790">
    <property type="entry name" value="APC4_long_dom"/>
</dbReference>
<reference evidence="7 8" key="1">
    <citation type="journal article" date="2014" name="Am. J. Bot.">
        <title>Genome assembly and annotation for red clover (Trifolium pratense; Fabaceae).</title>
        <authorList>
            <person name="Istvanek J."/>
            <person name="Jaros M."/>
            <person name="Krenek A."/>
            <person name="Repkova J."/>
        </authorList>
    </citation>
    <scope>NUCLEOTIDE SEQUENCE [LARGE SCALE GENOMIC DNA]</scope>
    <source>
        <strain evidence="8">cv. Tatra</strain>
        <tissue evidence="7">Young leaves</tissue>
    </source>
</reference>
<name>A0A2K3PEA8_TRIPR</name>
<evidence type="ECO:0000313" key="7">
    <source>
        <dbReference type="EMBL" id="PNY13619.1"/>
    </source>
</evidence>